<dbReference type="Gene3D" id="3.30.420.10">
    <property type="entry name" value="Ribonuclease H-like superfamily/Ribonuclease H"/>
    <property type="match status" value="1"/>
</dbReference>
<dbReference type="GO" id="GO:0004523">
    <property type="term" value="F:RNA-DNA hybrid ribonuclease activity"/>
    <property type="evidence" value="ECO:0007669"/>
    <property type="project" value="InterPro"/>
</dbReference>
<dbReference type="GO" id="GO:0003676">
    <property type="term" value="F:nucleic acid binding"/>
    <property type="evidence" value="ECO:0007669"/>
    <property type="project" value="InterPro"/>
</dbReference>
<dbReference type="PANTHER" id="PTHR47074">
    <property type="entry name" value="BNAC02G40300D PROTEIN"/>
    <property type="match status" value="1"/>
</dbReference>
<dbReference type="Pfam" id="PF13456">
    <property type="entry name" value="RVT_3"/>
    <property type="match status" value="1"/>
</dbReference>
<reference evidence="2 3" key="1">
    <citation type="journal article" date="2021" name="bioRxiv">
        <title>The Gossypium anomalum genome as a resource for cotton improvement and evolutionary analysis of hybrid incompatibility.</title>
        <authorList>
            <person name="Grover C.E."/>
            <person name="Yuan D."/>
            <person name="Arick M.A."/>
            <person name="Miller E.R."/>
            <person name="Hu G."/>
            <person name="Peterson D.G."/>
            <person name="Wendel J.F."/>
            <person name="Udall J.A."/>
        </authorList>
    </citation>
    <scope>NUCLEOTIDE SEQUENCE [LARGE SCALE GENOMIC DNA]</scope>
    <source>
        <strain evidence="2">JFW-Udall</strain>
        <tissue evidence="2">Leaf</tissue>
    </source>
</reference>
<evidence type="ECO:0000313" key="2">
    <source>
        <dbReference type="EMBL" id="KAG8484742.1"/>
    </source>
</evidence>
<dbReference type="PANTHER" id="PTHR47074:SF61">
    <property type="entry name" value="RNASE H TYPE-1 DOMAIN-CONTAINING PROTEIN"/>
    <property type="match status" value="1"/>
</dbReference>
<name>A0A8J5YLU7_9ROSI</name>
<dbReference type="InterPro" id="IPR044730">
    <property type="entry name" value="RNase_H-like_dom_plant"/>
</dbReference>
<gene>
    <name evidence="2" type="ORF">CXB51_023731</name>
</gene>
<protein>
    <recommendedName>
        <fullName evidence="1">RNase H type-1 domain-containing protein</fullName>
    </recommendedName>
</protein>
<feature type="domain" description="RNase H type-1" evidence="1">
    <location>
        <begin position="366"/>
        <end position="443"/>
    </location>
</feature>
<dbReference type="InterPro" id="IPR036397">
    <property type="entry name" value="RNaseH_sf"/>
</dbReference>
<keyword evidence="3" id="KW-1185">Reference proteome</keyword>
<comment type="caution">
    <text evidence="2">The sequence shown here is derived from an EMBL/GenBank/DDBJ whole genome shotgun (WGS) entry which is preliminary data.</text>
</comment>
<dbReference type="CDD" id="cd06222">
    <property type="entry name" value="RNase_H_like"/>
    <property type="match status" value="1"/>
</dbReference>
<dbReference type="Proteomes" id="UP000701853">
    <property type="component" value="Chromosome 9"/>
</dbReference>
<accession>A0A8J5YLU7</accession>
<organism evidence="2 3">
    <name type="scientific">Gossypium anomalum</name>
    <dbReference type="NCBI Taxonomy" id="47600"/>
    <lineage>
        <taxon>Eukaryota</taxon>
        <taxon>Viridiplantae</taxon>
        <taxon>Streptophyta</taxon>
        <taxon>Embryophyta</taxon>
        <taxon>Tracheophyta</taxon>
        <taxon>Spermatophyta</taxon>
        <taxon>Magnoliopsida</taxon>
        <taxon>eudicotyledons</taxon>
        <taxon>Gunneridae</taxon>
        <taxon>Pentapetalae</taxon>
        <taxon>rosids</taxon>
        <taxon>malvids</taxon>
        <taxon>Malvales</taxon>
        <taxon>Malvaceae</taxon>
        <taxon>Malvoideae</taxon>
        <taxon>Gossypium</taxon>
    </lineage>
</organism>
<evidence type="ECO:0000259" key="1">
    <source>
        <dbReference type="Pfam" id="PF13456"/>
    </source>
</evidence>
<evidence type="ECO:0000313" key="3">
    <source>
        <dbReference type="Proteomes" id="UP000701853"/>
    </source>
</evidence>
<dbReference type="OrthoDB" id="1001318at2759"/>
<dbReference type="AlphaFoldDB" id="A0A8J5YLU7"/>
<dbReference type="InterPro" id="IPR052929">
    <property type="entry name" value="RNase_H-like_EbsB-rel"/>
</dbReference>
<dbReference type="InterPro" id="IPR002156">
    <property type="entry name" value="RNaseH_domain"/>
</dbReference>
<proteinExistence type="predicted"/>
<dbReference type="EMBL" id="JAHUZN010000009">
    <property type="protein sequence ID" value="KAG8484742.1"/>
    <property type="molecule type" value="Genomic_DNA"/>
</dbReference>
<sequence>MPKSLCRKLECIMNKSWWTNNKLAKGIHWNSWDFLFRPKCDGGMGFKNMFLFNKALPAKQVWRILSQPNCLLAKVLKARYYPSSDLLSAKIESYPSFTWRSICSARELMVEGLRGVQNLEGLVWRVGSDDQINIWNDYWLPGKESNRISVQKIFPNWSTVKQLIKPGTNTWDKELIHNLVDEVTAKRILSIPISSAIVDDMLVWKYEGSGEYTVKSGLINDLLPHFYNLAQRSLSIDVGCPLCKVEMEDSGHLLWSCDFLQSVWASLQIQLQDFSELTSYKHHFIQNFSVASDQQKELLVISIWSLWFRRNKLVHEGIKPSLLELLGFIQGYGRDVSLNQEIFNPSLRSMDREVWKPLDVGVYKLNFDAAFQHDLQLAITAVIVRDSEGEIVENVSVAHLADARACERALLFSVEKGFRRLIIEGDSLTVIKSIHKKEKDNSDGSHAGDGRTAMTDFRCLGRRSINHCEGDGDDGSSEDSALKMVLIHRFSSNGFKASFSPLLHLRIFQ</sequence>